<gene>
    <name evidence="2" type="ORF">B0I36DRAFT_367422</name>
</gene>
<dbReference type="PANTHER" id="PTHR38788">
    <property type="entry name" value="CLR5 DOMAIN-CONTAINING PROTEIN"/>
    <property type="match status" value="1"/>
</dbReference>
<feature type="domain" description="Clr5" evidence="1">
    <location>
        <begin position="14"/>
        <end position="66"/>
    </location>
</feature>
<keyword evidence="3" id="KW-1185">Reference proteome</keyword>
<name>A0A9P9BKU2_9PEZI</name>
<protein>
    <submittedName>
        <fullName evidence="2">Clr5 domain-containing protein</fullName>
    </submittedName>
</protein>
<reference evidence="2" key="1">
    <citation type="journal article" date="2021" name="Nat. Commun.">
        <title>Genetic determinants of endophytism in the Arabidopsis root mycobiome.</title>
        <authorList>
            <person name="Mesny F."/>
            <person name="Miyauchi S."/>
            <person name="Thiergart T."/>
            <person name="Pickel B."/>
            <person name="Atanasova L."/>
            <person name="Karlsson M."/>
            <person name="Huettel B."/>
            <person name="Barry K.W."/>
            <person name="Haridas S."/>
            <person name="Chen C."/>
            <person name="Bauer D."/>
            <person name="Andreopoulos W."/>
            <person name="Pangilinan J."/>
            <person name="LaButti K."/>
            <person name="Riley R."/>
            <person name="Lipzen A."/>
            <person name="Clum A."/>
            <person name="Drula E."/>
            <person name="Henrissat B."/>
            <person name="Kohler A."/>
            <person name="Grigoriev I.V."/>
            <person name="Martin F.M."/>
            <person name="Hacquard S."/>
        </authorList>
    </citation>
    <scope>NUCLEOTIDE SEQUENCE</scope>
    <source>
        <strain evidence="2">MPI-CAGE-CH-0230</strain>
    </source>
</reference>
<dbReference type="Pfam" id="PF14420">
    <property type="entry name" value="Clr5"/>
    <property type="match status" value="1"/>
</dbReference>
<dbReference type="AlphaFoldDB" id="A0A9P9BKU2"/>
<evidence type="ECO:0000313" key="3">
    <source>
        <dbReference type="Proteomes" id="UP000756346"/>
    </source>
</evidence>
<dbReference type="OrthoDB" id="5308957at2759"/>
<evidence type="ECO:0000313" key="2">
    <source>
        <dbReference type="EMBL" id="KAH7020952.1"/>
    </source>
</evidence>
<dbReference type="PANTHER" id="PTHR38788:SF3">
    <property type="entry name" value="CLR5 DOMAIN-CONTAINING PROTEIN"/>
    <property type="match status" value="1"/>
</dbReference>
<dbReference type="Proteomes" id="UP000756346">
    <property type="component" value="Unassembled WGS sequence"/>
</dbReference>
<proteinExistence type="predicted"/>
<evidence type="ECO:0000259" key="1">
    <source>
        <dbReference type="Pfam" id="PF14420"/>
    </source>
</evidence>
<dbReference type="RefSeq" id="XP_046007153.1">
    <property type="nucleotide sequence ID" value="XM_046159459.1"/>
</dbReference>
<dbReference type="EMBL" id="JAGTJQ010000010">
    <property type="protein sequence ID" value="KAH7020952.1"/>
    <property type="molecule type" value="Genomic_DNA"/>
</dbReference>
<accession>A0A9P9BKU2</accession>
<sequence>MAPITPPPEGWATAAEWQSQKETITTLYRDQNKTLKEVMQLMADKHNFYGSVKMYKSHIRKWGIDKNMKARDAAEIIRQQKARAALGKSSVVYIRGKRIEPSKMQQYLARASATVTTQIFDDSPEDTTSTSPSRPNFVVCRTPSPEPADSVFIPPRLDDPNDLRVPQECMHILRNYVSGGFETGKWKLDPQIGGPDTYNSLAWLGNLNTARDLIQGKRIKQGFHLLGICLDQYKLHLREPDADFWMVTYAAAVGLGQSDAKLGDMFIDYAAKLTNVVLPSNHPFSLLWARLLTLRMPGIKQHGAAVIKSYVDTCGRYFTPLNPIRTHGPQGMYYALHMLGLLSLQDFEMLSEQGYRESGVIEYGKKKVNLRQGAIAAMSNRTEEADQHCDEVVRWLDTEPKDLWSDMRLEIHWIRFQIYAGRPHEVWPVAKKLAEYCKEAYGPGHYNTAYTISTLESYFRQVGNEAAAEDLRRDFESQWKLLCKKARYFKR</sequence>
<comment type="caution">
    <text evidence="2">The sequence shown here is derived from an EMBL/GenBank/DDBJ whole genome shotgun (WGS) entry which is preliminary data.</text>
</comment>
<dbReference type="GeneID" id="70189005"/>
<organism evidence="2 3">
    <name type="scientific">Microdochium trichocladiopsis</name>
    <dbReference type="NCBI Taxonomy" id="1682393"/>
    <lineage>
        <taxon>Eukaryota</taxon>
        <taxon>Fungi</taxon>
        <taxon>Dikarya</taxon>
        <taxon>Ascomycota</taxon>
        <taxon>Pezizomycotina</taxon>
        <taxon>Sordariomycetes</taxon>
        <taxon>Xylariomycetidae</taxon>
        <taxon>Xylariales</taxon>
        <taxon>Microdochiaceae</taxon>
        <taxon>Microdochium</taxon>
    </lineage>
</organism>
<dbReference type="InterPro" id="IPR025676">
    <property type="entry name" value="Clr5_dom"/>
</dbReference>